<dbReference type="EMBL" id="LT670818">
    <property type="protein sequence ID" value="SHH10615.1"/>
    <property type="molecule type" value="Genomic_DNA"/>
</dbReference>
<evidence type="ECO:0000313" key="2">
    <source>
        <dbReference type="EMBL" id="SHH10615.1"/>
    </source>
</evidence>
<reference evidence="2 3" key="1">
    <citation type="submission" date="2016-11" db="EMBL/GenBank/DDBJ databases">
        <authorList>
            <person name="Jaros S."/>
            <person name="Januszkiewicz K."/>
            <person name="Wedrychowicz H."/>
        </authorList>
    </citation>
    <scope>NUCLEOTIDE SEQUENCE [LARGE SCALE GENOMIC DNA]</scope>
    <source>
        <strain evidence="2 3">GAS242</strain>
    </source>
</reference>
<dbReference type="RefSeq" id="WP_079568852.1">
    <property type="nucleotide sequence ID" value="NZ_LT670818.1"/>
</dbReference>
<dbReference type="InterPro" id="IPR002575">
    <property type="entry name" value="Aminoglycoside_PTrfase"/>
</dbReference>
<sequence length="317" mass="34661">MSSFDAQLEHVRSSVSVLPGWAGRSLVVEPAISVLASPSWRGVDGAPWRAMDKASGESLFVKVMDDDAALYIDVACAFEAARRASDLGIGPKVHAADVATGTLVMEDLNAGWRVGTLERMLEPAIVDAVIAARRRFQEGPPLPRTRGVFDEIEHFYAAAKAANAQLPSDTDWMMSELRYAAAALSGIEVKAVPIHGDGNVSNLLISDAGDVRLIDWDRATTADPLEDLGSLLVEAFDREPEARDAFIRATGSFDEKAFNRMRIYGIADDLRSGLIGALLAARSPRNTFEFYKFASWRFLRCGMAVREPRFGDTLRRV</sequence>
<dbReference type="AlphaFoldDB" id="A0A1M5Q954"/>
<dbReference type="Proteomes" id="UP000190675">
    <property type="component" value="Chromosome I"/>
</dbReference>
<dbReference type="PANTHER" id="PTHR40086:SF1">
    <property type="entry name" value="CELL CYCLE REGULATOR CCRZ"/>
    <property type="match status" value="1"/>
</dbReference>
<protein>
    <submittedName>
        <fullName evidence="2">Phosphotransferase enzyme family protein</fullName>
    </submittedName>
</protein>
<accession>A0A1M5Q954</accession>
<proteinExistence type="predicted"/>
<dbReference type="OrthoDB" id="179763at2"/>
<dbReference type="InterPro" id="IPR052077">
    <property type="entry name" value="CcrZ_PhaseVar_Mediator"/>
</dbReference>
<dbReference type="SUPFAM" id="SSF56112">
    <property type="entry name" value="Protein kinase-like (PK-like)"/>
    <property type="match status" value="1"/>
</dbReference>
<evidence type="ECO:0000313" key="3">
    <source>
        <dbReference type="Proteomes" id="UP000190675"/>
    </source>
</evidence>
<dbReference type="Pfam" id="PF01636">
    <property type="entry name" value="APH"/>
    <property type="match status" value="1"/>
</dbReference>
<dbReference type="InterPro" id="IPR011009">
    <property type="entry name" value="Kinase-like_dom_sf"/>
</dbReference>
<evidence type="ECO:0000259" key="1">
    <source>
        <dbReference type="Pfam" id="PF01636"/>
    </source>
</evidence>
<feature type="domain" description="Aminoglycoside phosphotransferase" evidence="1">
    <location>
        <begin position="54"/>
        <end position="256"/>
    </location>
</feature>
<name>A0A1M5Q954_9BRAD</name>
<keyword evidence="2" id="KW-0808">Transferase</keyword>
<gene>
    <name evidence="2" type="ORF">SAMN05444169_5777</name>
</gene>
<organism evidence="2 3">
    <name type="scientific">Bradyrhizobium erythrophlei</name>
    <dbReference type="NCBI Taxonomy" id="1437360"/>
    <lineage>
        <taxon>Bacteria</taxon>
        <taxon>Pseudomonadati</taxon>
        <taxon>Pseudomonadota</taxon>
        <taxon>Alphaproteobacteria</taxon>
        <taxon>Hyphomicrobiales</taxon>
        <taxon>Nitrobacteraceae</taxon>
        <taxon>Bradyrhizobium</taxon>
    </lineage>
</organism>
<dbReference type="Gene3D" id="3.30.200.20">
    <property type="entry name" value="Phosphorylase Kinase, domain 1"/>
    <property type="match status" value="1"/>
</dbReference>
<dbReference type="PANTHER" id="PTHR40086">
    <property type="entry name" value="PHOSPHOTRANSFERASE YTMP-RELATED"/>
    <property type="match status" value="1"/>
</dbReference>
<dbReference type="GO" id="GO:0016740">
    <property type="term" value="F:transferase activity"/>
    <property type="evidence" value="ECO:0007669"/>
    <property type="project" value="UniProtKB-KW"/>
</dbReference>
<dbReference type="Gene3D" id="3.90.1200.10">
    <property type="match status" value="1"/>
</dbReference>